<evidence type="ECO:0000313" key="12">
    <source>
        <dbReference type="Proteomes" id="UP000198656"/>
    </source>
</evidence>
<dbReference type="EMBL" id="FNCP01000011">
    <property type="protein sequence ID" value="SDH22649.1"/>
    <property type="molecule type" value="Genomic_DNA"/>
</dbReference>
<comment type="subcellular location">
    <subcellularLocation>
        <location evidence="1">Cell membrane</location>
        <topology evidence="1">Multi-pass membrane protein</topology>
    </subcellularLocation>
</comment>
<dbReference type="InterPro" id="IPR001851">
    <property type="entry name" value="ABC_transp_permease"/>
</dbReference>
<keyword evidence="5 10" id="KW-0812">Transmembrane</keyword>
<keyword evidence="7 10" id="KW-1133">Transmembrane helix</keyword>
<accession>A0A1G8AP16</accession>
<evidence type="ECO:0000313" key="11">
    <source>
        <dbReference type="EMBL" id="SDH22649.1"/>
    </source>
</evidence>
<evidence type="ECO:0000256" key="4">
    <source>
        <dbReference type="ARBA" id="ARBA00022519"/>
    </source>
</evidence>
<dbReference type="CDD" id="cd06582">
    <property type="entry name" value="TM_PBP1_LivH_like"/>
    <property type="match status" value="1"/>
</dbReference>
<evidence type="ECO:0000256" key="2">
    <source>
        <dbReference type="ARBA" id="ARBA00022448"/>
    </source>
</evidence>
<dbReference type="GO" id="GO:0005304">
    <property type="term" value="F:L-valine transmembrane transporter activity"/>
    <property type="evidence" value="ECO:0007669"/>
    <property type="project" value="TreeGrafter"/>
</dbReference>
<dbReference type="PANTHER" id="PTHR11795:SF371">
    <property type="entry name" value="HIGH-AFFINITY BRANCHED-CHAIN AMINO ACID TRANSPORT SYSTEM PERMEASE PROTEIN LIVH"/>
    <property type="match status" value="1"/>
</dbReference>
<feature type="transmembrane region" description="Helical" evidence="10">
    <location>
        <begin position="12"/>
        <end position="33"/>
    </location>
</feature>
<feature type="transmembrane region" description="Helical" evidence="10">
    <location>
        <begin position="191"/>
        <end position="214"/>
    </location>
</feature>
<dbReference type="GO" id="GO:0015190">
    <property type="term" value="F:L-leucine transmembrane transporter activity"/>
    <property type="evidence" value="ECO:0007669"/>
    <property type="project" value="TreeGrafter"/>
</dbReference>
<dbReference type="Proteomes" id="UP000198656">
    <property type="component" value="Unassembled WGS sequence"/>
</dbReference>
<evidence type="ECO:0000256" key="9">
    <source>
        <dbReference type="ARBA" id="ARBA00037998"/>
    </source>
</evidence>
<evidence type="ECO:0000256" key="5">
    <source>
        <dbReference type="ARBA" id="ARBA00022692"/>
    </source>
</evidence>
<name>A0A1G8AP16_9FIRM</name>
<reference evidence="12" key="1">
    <citation type="submission" date="2016-10" db="EMBL/GenBank/DDBJ databases">
        <authorList>
            <person name="Varghese N."/>
            <person name="Submissions S."/>
        </authorList>
    </citation>
    <scope>NUCLEOTIDE SEQUENCE [LARGE SCALE GENOMIC DNA]</scope>
    <source>
        <strain evidence="12">DSM 8344</strain>
    </source>
</reference>
<dbReference type="GO" id="GO:0015188">
    <property type="term" value="F:L-isoleucine transmembrane transporter activity"/>
    <property type="evidence" value="ECO:0007669"/>
    <property type="project" value="TreeGrafter"/>
</dbReference>
<dbReference type="OrthoDB" id="9807115at2"/>
<evidence type="ECO:0000256" key="1">
    <source>
        <dbReference type="ARBA" id="ARBA00004651"/>
    </source>
</evidence>
<dbReference type="PANTHER" id="PTHR11795">
    <property type="entry name" value="BRANCHED-CHAIN AMINO ACID TRANSPORT SYSTEM PERMEASE PROTEIN LIVH"/>
    <property type="match status" value="1"/>
</dbReference>
<evidence type="ECO:0000256" key="6">
    <source>
        <dbReference type="ARBA" id="ARBA00022970"/>
    </source>
</evidence>
<comment type="similarity">
    <text evidence="9">Belongs to the binding-protein-dependent transport system permease family. LivHM subfamily.</text>
</comment>
<dbReference type="RefSeq" id="WP_014903891.1">
    <property type="nucleotide sequence ID" value="NZ_FNCP01000011.1"/>
</dbReference>
<dbReference type="GO" id="GO:0042941">
    <property type="term" value="P:D-alanine transmembrane transport"/>
    <property type="evidence" value="ECO:0007669"/>
    <property type="project" value="TreeGrafter"/>
</dbReference>
<dbReference type="AlphaFoldDB" id="A0A1G8AP16"/>
<dbReference type="Pfam" id="PF02653">
    <property type="entry name" value="BPD_transp_2"/>
    <property type="match status" value="1"/>
</dbReference>
<feature type="transmembrane region" description="Helical" evidence="10">
    <location>
        <begin position="269"/>
        <end position="288"/>
    </location>
</feature>
<feature type="transmembrane region" description="Helical" evidence="10">
    <location>
        <begin position="94"/>
        <end position="114"/>
    </location>
</feature>
<feature type="transmembrane region" description="Helical" evidence="10">
    <location>
        <begin position="64"/>
        <end position="82"/>
    </location>
</feature>
<organism evidence="11 12">
    <name type="scientific">Desulfosporosinus hippei DSM 8344</name>
    <dbReference type="NCBI Taxonomy" id="1121419"/>
    <lineage>
        <taxon>Bacteria</taxon>
        <taxon>Bacillati</taxon>
        <taxon>Bacillota</taxon>
        <taxon>Clostridia</taxon>
        <taxon>Eubacteriales</taxon>
        <taxon>Desulfitobacteriaceae</taxon>
        <taxon>Desulfosporosinus</taxon>
    </lineage>
</organism>
<evidence type="ECO:0000256" key="3">
    <source>
        <dbReference type="ARBA" id="ARBA00022475"/>
    </source>
</evidence>
<sequence length="295" mass="31287">MPILNNLMQQLVNGLALGGIYALIALGYTMVYGIIGMINFAYGEIFMFGAYAGLVLALTNYVNVYTALLGATLITMILGVVIERVAYKPIRRSSRLSALISAIGVSIFLSSFMVRVKGPNTRGFPTLFENRIFEIGNFQITIYQIVIIGVAGLMMLGLHLFVTYTKMGRAMRACAQDKDAASLMGVNIDRVISVTFAIGSGLAGTAGVLAGIYFNAVQPYMGLLAGLKAFAAAVLGGIGSIPGAMIGGIVIGLTEILGITVNLSEYKDAFAFAILILVLLFKPSGIMGRKANKKV</sequence>
<feature type="transmembrane region" description="Helical" evidence="10">
    <location>
        <begin position="140"/>
        <end position="162"/>
    </location>
</feature>
<keyword evidence="8 10" id="KW-0472">Membrane</keyword>
<proteinExistence type="inferred from homology"/>
<keyword evidence="6" id="KW-0029">Amino-acid transport</keyword>
<keyword evidence="3" id="KW-1003">Cell membrane</keyword>
<evidence type="ECO:0000256" key="10">
    <source>
        <dbReference type="SAM" id="Phobius"/>
    </source>
</evidence>
<evidence type="ECO:0000256" key="8">
    <source>
        <dbReference type="ARBA" id="ARBA00023136"/>
    </source>
</evidence>
<keyword evidence="12" id="KW-1185">Reference proteome</keyword>
<gene>
    <name evidence="11" type="ORF">SAMN05443529_11171</name>
</gene>
<dbReference type="GO" id="GO:1903806">
    <property type="term" value="P:L-isoleucine import across plasma membrane"/>
    <property type="evidence" value="ECO:0007669"/>
    <property type="project" value="TreeGrafter"/>
</dbReference>
<dbReference type="GO" id="GO:0015192">
    <property type="term" value="F:L-phenylalanine transmembrane transporter activity"/>
    <property type="evidence" value="ECO:0007669"/>
    <property type="project" value="TreeGrafter"/>
</dbReference>
<protein>
    <submittedName>
        <fullName evidence="11">Branched-chain amino acid transport system permease protein</fullName>
    </submittedName>
</protein>
<dbReference type="GO" id="GO:0005886">
    <property type="term" value="C:plasma membrane"/>
    <property type="evidence" value="ECO:0007669"/>
    <property type="project" value="UniProtKB-SubCell"/>
</dbReference>
<keyword evidence="4" id="KW-0997">Cell inner membrane</keyword>
<keyword evidence="2" id="KW-0813">Transport</keyword>
<dbReference type="STRING" id="1121419.SAMN05443529_11171"/>
<dbReference type="InterPro" id="IPR052157">
    <property type="entry name" value="BCAA_transport_permease"/>
</dbReference>
<evidence type="ECO:0000256" key="7">
    <source>
        <dbReference type="ARBA" id="ARBA00022989"/>
    </source>
</evidence>
<dbReference type="GO" id="GO:0015808">
    <property type="term" value="P:L-alanine transport"/>
    <property type="evidence" value="ECO:0007669"/>
    <property type="project" value="TreeGrafter"/>
</dbReference>